<dbReference type="CDD" id="cd09010">
    <property type="entry name" value="MTAP_SsMTAPII_like_MTIP"/>
    <property type="match status" value="1"/>
</dbReference>
<dbReference type="Gene3D" id="3.40.50.1580">
    <property type="entry name" value="Nucleoside phosphorylase domain"/>
    <property type="match status" value="1"/>
</dbReference>
<dbReference type="SUPFAM" id="SSF53167">
    <property type="entry name" value="Purine and uridine phosphorylases"/>
    <property type="match status" value="1"/>
</dbReference>
<evidence type="ECO:0000256" key="4">
    <source>
        <dbReference type="HAMAP-Rule" id="MF_01963"/>
    </source>
</evidence>
<feature type="site" description="Important for substrate specificity" evidence="4">
    <location>
        <position position="163"/>
    </location>
</feature>
<comment type="function">
    <text evidence="4">Purine nucleoside phosphorylase which is highly specific for 6-oxopurine nucleosides. Cleaves guanosine or inosine to respective bases and sugar-1-phosphate molecules. Involved in purine salvage.</text>
</comment>
<comment type="caution">
    <text evidence="4">Lacks conserved residue(s) required for the propagation of feature annotation.</text>
</comment>
<keyword evidence="1 4" id="KW-0328">Glycosyltransferase</keyword>
<organism evidence="6 7">
    <name type="scientific">Thermanaeromonas toyohensis ToBE</name>
    <dbReference type="NCBI Taxonomy" id="698762"/>
    <lineage>
        <taxon>Bacteria</taxon>
        <taxon>Bacillati</taxon>
        <taxon>Bacillota</taxon>
        <taxon>Clostridia</taxon>
        <taxon>Neomoorellales</taxon>
        <taxon>Neomoorellaceae</taxon>
        <taxon>Thermanaeromonas</taxon>
    </lineage>
</organism>
<evidence type="ECO:0000259" key="5">
    <source>
        <dbReference type="Pfam" id="PF01048"/>
    </source>
</evidence>
<dbReference type="OrthoDB" id="1523230at2"/>
<dbReference type="UniPathway" id="UPA00606"/>
<protein>
    <recommendedName>
        <fullName evidence="4">Probable 6-oxopurine nucleoside phosphorylase</fullName>
        <ecNumber evidence="4">2.4.2.1</ecNumber>
    </recommendedName>
    <alternativeName>
        <fullName evidence="4">Purine nucleoside phosphorylase</fullName>
        <shortName evidence="4">PNP</shortName>
    </alternativeName>
</protein>
<dbReference type="RefSeq" id="WP_084666582.1">
    <property type="nucleotide sequence ID" value="NZ_LT838272.1"/>
</dbReference>
<dbReference type="NCBIfam" id="TIGR01694">
    <property type="entry name" value="MTAP"/>
    <property type="match status" value="1"/>
</dbReference>
<feature type="site" description="Important for substrate specificity" evidence="4">
    <location>
        <position position="217"/>
    </location>
</feature>
<dbReference type="InterPro" id="IPR000845">
    <property type="entry name" value="Nucleoside_phosphorylase_d"/>
</dbReference>
<feature type="binding site" evidence="4">
    <location>
        <position position="182"/>
    </location>
    <ligand>
        <name>phosphate</name>
        <dbReference type="ChEBI" id="CHEBI:43474"/>
    </ligand>
</feature>
<dbReference type="Proteomes" id="UP000192569">
    <property type="component" value="Chromosome I"/>
</dbReference>
<comment type="catalytic activity">
    <reaction evidence="4">
        <text>a purine D-ribonucleoside + phosphate = a purine nucleobase + alpha-D-ribose 1-phosphate</text>
        <dbReference type="Rhea" id="RHEA:19805"/>
        <dbReference type="ChEBI" id="CHEBI:26386"/>
        <dbReference type="ChEBI" id="CHEBI:43474"/>
        <dbReference type="ChEBI" id="CHEBI:57720"/>
        <dbReference type="ChEBI" id="CHEBI:142355"/>
        <dbReference type="EC" id="2.4.2.1"/>
    </reaction>
</comment>
<dbReference type="GO" id="GO:0017061">
    <property type="term" value="F:S-methyl-5-thioadenosine phosphorylase activity"/>
    <property type="evidence" value="ECO:0007669"/>
    <property type="project" value="InterPro"/>
</dbReference>
<evidence type="ECO:0000256" key="2">
    <source>
        <dbReference type="ARBA" id="ARBA00022679"/>
    </source>
</evidence>
<dbReference type="PANTHER" id="PTHR42679">
    <property type="entry name" value="S-METHYL-5'-THIOADENOSINE PHOSPHORYLASE"/>
    <property type="match status" value="1"/>
</dbReference>
<feature type="binding site" evidence="4">
    <location>
        <position position="181"/>
    </location>
    <ligand>
        <name>substrate</name>
    </ligand>
</feature>
<evidence type="ECO:0000313" key="7">
    <source>
        <dbReference type="Proteomes" id="UP000192569"/>
    </source>
</evidence>
<comment type="pathway">
    <text evidence="4">Purine metabolism; purine nucleoside salvage.</text>
</comment>
<dbReference type="GO" id="GO:0019509">
    <property type="term" value="P:L-methionine salvage from methylthioadenosine"/>
    <property type="evidence" value="ECO:0007669"/>
    <property type="project" value="TreeGrafter"/>
</dbReference>
<dbReference type="InterPro" id="IPR010044">
    <property type="entry name" value="MTAP"/>
</dbReference>
<feature type="binding site" evidence="4">
    <location>
        <begin position="48"/>
        <end position="49"/>
    </location>
    <ligand>
        <name>phosphate</name>
        <dbReference type="ChEBI" id="CHEBI:43474"/>
    </ligand>
</feature>
<dbReference type="NCBIfam" id="NF006599">
    <property type="entry name" value="PRK09136.1"/>
    <property type="match status" value="1"/>
</dbReference>
<proteinExistence type="inferred from homology"/>
<dbReference type="EC" id="2.4.2.1" evidence="4"/>
<comment type="miscellaneous">
    <text evidence="4">Although this enzyme belongs to the family of MTA phosphorylases based on sequence homology, it has been shown that conserved amino acid substitutions in the substrate binding pocket convert the substrate specificity of this enzyme from 6-aminopurines to 6-oxopurines.</text>
</comment>
<reference evidence="6 7" key="1">
    <citation type="submission" date="2017-04" db="EMBL/GenBank/DDBJ databases">
        <authorList>
            <person name="Afonso C.L."/>
            <person name="Miller P.J."/>
            <person name="Scott M.A."/>
            <person name="Spackman E."/>
            <person name="Goraichik I."/>
            <person name="Dimitrov K.M."/>
            <person name="Suarez D.L."/>
            <person name="Swayne D.E."/>
        </authorList>
    </citation>
    <scope>NUCLEOTIDE SEQUENCE [LARGE SCALE GENOMIC DNA]</scope>
    <source>
        <strain evidence="6 7">ToBE</strain>
    </source>
</reference>
<sequence>MRIAIIGGSGVYDPGMLEMREQRVETPYGEVKLKIGLYQAEEIVFLNRHGEKHSLPPHKVNYRANIWALKVLGIERVIATAAVGSTNPDFQPGEFVIVHDFLDFTKTRLYTFFEGGEMGVVHTDFTQPYCPELRRILLETARELGIKAHDGGIYACTEGPRFETPAEIRMIRQLGGDVVGMTAVPEVILAHEAGLCYSTIAMVTNMAAGISATPLTHDEVLEVMAQNSRNLRNLIFQAIPRIPLERGCRCSYTPGKLDTVVREKKDA</sequence>
<accession>A0A1W1W1I9</accession>
<comment type="subunit">
    <text evidence="4">Homohexamer. Dimer of a homotrimer.</text>
</comment>
<dbReference type="PANTHER" id="PTHR42679:SF2">
    <property type="entry name" value="S-METHYL-5'-THIOADENOSINE PHOSPHORYLASE"/>
    <property type="match status" value="1"/>
</dbReference>
<keyword evidence="3 4" id="KW-0660">Purine salvage</keyword>
<feature type="binding site" evidence="4">
    <location>
        <position position="9"/>
    </location>
    <ligand>
        <name>phosphate</name>
        <dbReference type="ChEBI" id="CHEBI:43474"/>
    </ligand>
</feature>
<dbReference type="GO" id="GO:0006166">
    <property type="term" value="P:purine ribonucleoside salvage"/>
    <property type="evidence" value="ECO:0007669"/>
    <property type="project" value="UniProtKB-UniRule"/>
</dbReference>
<feature type="domain" description="Nucleoside phosphorylase" evidence="5">
    <location>
        <begin position="2"/>
        <end position="239"/>
    </location>
</feature>
<gene>
    <name evidence="6" type="ORF">SAMN00808754_2900</name>
</gene>
<comment type="similarity">
    <text evidence="4">Belongs to the PNP/MTAP phosphorylase family. MTAP subfamily.</text>
</comment>
<feature type="binding site" evidence="4">
    <location>
        <begin position="205"/>
        <end position="207"/>
    </location>
    <ligand>
        <name>substrate</name>
    </ligand>
</feature>
<evidence type="ECO:0000256" key="3">
    <source>
        <dbReference type="ARBA" id="ARBA00022726"/>
    </source>
</evidence>
<dbReference type="HAMAP" id="MF_01963">
    <property type="entry name" value="MTAP"/>
    <property type="match status" value="1"/>
</dbReference>
<dbReference type="InterPro" id="IPR035994">
    <property type="entry name" value="Nucleoside_phosphorylase_sf"/>
</dbReference>
<dbReference type="STRING" id="698762.SAMN00808754_2900"/>
<keyword evidence="2 4" id="KW-0808">Transferase</keyword>
<dbReference type="AlphaFoldDB" id="A0A1W1W1I9"/>
<evidence type="ECO:0000313" key="6">
    <source>
        <dbReference type="EMBL" id="SMB99436.1"/>
    </source>
</evidence>
<evidence type="ECO:0000256" key="1">
    <source>
        <dbReference type="ARBA" id="ARBA00022676"/>
    </source>
</evidence>
<dbReference type="GO" id="GO:0005829">
    <property type="term" value="C:cytosol"/>
    <property type="evidence" value="ECO:0007669"/>
    <property type="project" value="TreeGrafter"/>
</dbReference>
<dbReference type="EMBL" id="LT838272">
    <property type="protein sequence ID" value="SMB99436.1"/>
    <property type="molecule type" value="Genomic_DNA"/>
</dbReference>
<dbReference type="Pfam" id="PF01048">
    <property type="entry name" value="PNP_UDP_1"/>
    <property type="match status" value="1"/>
</dbReference>
<keyword evidence="7" id="KW-1185">Reference proteome</keyword>
<name>A0A1W1W1I9_9FIRM</name>
<dbReference type="FunFam" id="3.40.50.1580:FF:000012">
    <property type="entry name" value="Probable 6-oxopurine nucleoside phosphorylase"/>
    <property type="match status" value="1"/>
</dbReference>